<organism evidence="1 2">
    <name type="scientific">Isosphaera pallida (strain ATCC 43644 / DSM 9630 / IS1B)</name>
    <dbReference type="NCBI Taxonomy" id="575540"/>
    <lineage>
        <taxon>Bacteria</taxon>
        <taxon>Pseudomonadati</taxon>
        <taxon>Planctomycetota</taxon>
        <taxon>Planctomycetia</taxon>
        <taxon>Isosphaerales</taxon>
        <taxon>Isosphaeraceae</taxon>
        <taxon>Isosphaera</taxon>
    </lineage>
</organism>
<dbReference type="HOGENOM" id="CLU_1223387_0_0_0"/>
<dbReference type="Proteomes" id="UP000008631">
    <property type="component" value="Chromosome"/>
</dbReference>
<dbReference type="RefSeq" id="WP_013566304.1">
    <property type="nucleotide sequence ID" value="NC_014962.1"/>
</dbReference>
<dbReference type="OrthoDB" id="272880at2"/>
<dbReference type="AlphaFoldDB" id="E8QWX7"/>
<dbReference type="KEGG" id="ipa:Isop_3459"/>
<evidence type="ECO:0000313" key="1">
    <source>
        <dbReference type="EMBL" id="ADV64016.1"/>
    </source>
</evidence>
<gene>
    <name evidence="1" type="ordered locus">Isop_3459</name>
</gene>
<protein>
    <submittedName>
        <fullName evidence="1">Uncharacterized protein</fullName>
    </submittedName>
</protein>
<dbReference type="STRING" id="575540.Isop_3459"/>
<accession>E8QWX7</accession>
<name>E8QWX7_ISOPI</name>
<sequence length="226" mass="25525">MSRSELSRGVTEPRGELVPNVPTVGGAVVSGRPWPSWARLVVTGMLAFHLTAILAAVFGQAPASEIQMALASQFAGYYQLIDQGYSYRYYSPEPPPTPVVEATLSFESEGREEVVRFPDRRLKPRLLYQRHMNIGNAMYRDFMEAKNAEMMGAVREKPRVAKSVARHLLETTGCDKVTFRVRHHLVPPIEMVREGLNNPRVPRVDPEADEFYSAPELIGEFTWNDY</sequence>
<dbReference type="EMBL" id="CP002353">
    <property type="protein sequence ID" value="ADV64016.1"/>
    <property type="molecule type" value="Genomic_DNA"/>
</dbReference>
<keyword evidence="2" id="KW-1185">Reference proteome</keyword>
<proteinExistence type="predicted"/>
<dbReference type="InParanoid" id="E8QWX7"/>
<evidence type="ECO:0000313" key="2">
    <source>
        <dbReference type="Proteomes" id="UP000008631"/>
    </source>
</evidence>
<reference key="1">
    <citation type="submission" date="2010-11" db="EMBL/GenBank/DDBJ databases">
        <title>The complete sequence of chromosome of Isophaera pallida ATCC 43644.</title>
        <authorList>
            <consortium name="US DOE Joint Genome Institute (JGI-PGF)"/>
            <person name="Lucas S."/>
            <person name="Copeland A."/>
            <person name="Lapidus A."/>
            <person name="Bruce D."/>
            <person name="Goodwin L."/>
            <person name="Pitluck S."/>
            <person name="Kyrpides N."/>
            <person name="Mavromatis K."/>
            <person name="Pagani I."/>
            <person name="Ivanova N."/>
            <person name="Saunders E."/>
            <person name="Brettin T."/>
            <person name="Detter J.C."/>
            <person name="Han C."/>
            <person name="Tapia R."/>
            <person name="Land M."/>
            <person name="Hauser L."/>
            <person name="Markowitz V."/>
            <person name="Cheng J.-F."/>
            <person name="Hugenholtz P."/>
            <person name="Woyke T."/>
            <person name="Wu D."/>
            <person name="Eisen J.A."/>
        </authorList>
    </citation>
    <scope>NUCLEOTIDE SEQUENCE</scope>
    <source>
        <strain>ATCC 43644</strain>
    </source>
</reference>
<reference evidence="1 2" key="2">
    <citation type="journal article" date="2011" name="Stand. Genomic Sci.">
        <title>Complete genome sequence of Isosphaera pallida type strain (IS1B).</title>
        <authorList>
            <consortium name="US DOE Joint Genome Institute (JGI-PGF)"/>
            <person name="Goker M."/>
            <person name="Cleland D."/>
            <person name="Saunders E."/>
            <person name="Lapidus A."/>
            <person name="Nolan M."/>
            <person name="Lucas S."/>
            <person name="Hammon N."/>
            <person name="Deshpande S."/>
            <person name="Cheng J.F."/>
            <person name="Tapia R."/>
            <person name="Han C."/>
            <person name="Goodwin L."/>
            <person name="Pitluck S."/>
            <person name="Liolios K."/>
            <person name="Pagani I."/>
            <person name="Ivanova N."/>
            <person name="Mavromatis K."/>
            <person name="Pati A."/>
            <person name="Chen A."/>
            <person name="Palaniappan K."/>
            <person name="Land M."/>
            <person name="Hauser L."/>
            <person name="Chang Y.J."/>
            <person name="Jeffries C.D."/>
            <person name="Detter J.C."/>
            <person name="Beck B."/>
            <person name="Woyke T."/>
            <person name="Bristow J."/>
            <person name="Eisen J.A."/>
            <person name="Markowitz V."/>
            <person name="Hugenholtz P."/>
            <person name="Kyrpides N.C."/>
            <person name="Klenk H.P."/>
        </authorList>
    </citation>
    <scope>NUCLEOTIDE SEQUENCE [LARGE SCALE GENOMIC DNA]</scope>
    <source>
        <strain evidence="2">ATCC 43644 / DSM 9630 / IS1B</strain>
    </source>
</reference>